<dbReference type="Proteomes" id="UP000744676">
    <property type="component" value="Unassembled WGS sequence"/>
</dbReference>
<evidence type="ECO:0000313" key="1">
    <source>
        <dbReference type="EMBL" id="KAF5094894.1"/>
    </source>
</evidence>
<dbReference type="EMBL" id="QVQA01000144">
    <property type="protein sequence ID" value="KAF5094894.1"/>
    <property type="molecule type" value="Genomic_DNA"/>
</dbReference>
<protein>
    <submittedName>
        <fullName evidence="1">Uncharacterized protein</fullName>
    </submittedName>
</protein>
<keyword evidence="2" id="KW-1185">Reference proteome</keyword>
<organism evidence="1 2">
    <name type="scientific">Geotrichum galactomycetum</name>
    <dbReference type="NCBI Taxonomy" id="27317"/>
    <lineage>
        <taxon>Eukaryota</taxon>
        <taxon>Fungi</taxon>
        <taxon>Dikarya</taxon>
        <taxon>Ascomycota</taxon>
        <taxon>Saccharomycotina</taxon>
        <taxon>Dipodascomycetes</taxon>
        <taxon>Dipodascales</taxon>
        <taxon>Dipodascaceae</taxon>
        <taxon>Geotrichum</taxon>
    </lineage>
</organism>
<comment type="caution">
    <text evidence="1">The sequence shown here is derived from an EMBL/GenBank/DDBJ whole genome shotgun (WGS) entry which is preliminary data.</text>
</comment>
<evidence type="ECO:0000313" key="2">
    <source>
        <dbReference type="Proteomes" id="UP000744676"/>
    </source>
</evidence>
<name>A0ACB6V1G8_9ASCO</name>
<reference evidence="1 2" key="1">
    <citation type="journal article" date="2020" name="Front. Microbiol.">
        <title>Phenotypic and Genetic Characterization of the Cheese Ripening Yeast Geotrichum candidum.</title>
        <authorList>
            <person name="Perkins V."/>
            <person name="Vignola S."/>
            <person name="Lessard M.H."/>
            <person name="Plante P.L."/>
            <person name="Corbeil J."/>
            <person name="Dugat-Bony E."/>
            <person name="Frenette M."/>
            <person name="Labrie S."/>
        </authorList>
    </citation>
    <scope>NUCLEOTIDE SEQUENCE [LARGE SCALE GENOMIC DNA]</scope>
    <source>
        <strain evidence="1 2">LMA-1147</strain>
    </source>
</reference>
<accession>A0ACB6V1G8</accession>
<sequence length="420" mass="45401">MSTIPEAIKPVVQTYYQRGQELRTINPLITYFCKLYVIQAAIATNLHQSDPAVAQFVGAELDAVELLKGQLTTGDDNDPDAVEETRQIINNVDHKGFEYIREFATSILDSGYTDILAQKSSKTRTVPKLMAASTFLSLALAVFRAEDEPEAWKLEVRDKIKFAKWHAARIVRASKNGEDPNAYVPPEVEALRQAEQQATQAERAVDAAEQEENVESTERAEEDEDEQEAKELLLRMRAEMDAEPVIAAAGTADMDGELVLPSASSHDPASVDNDDHGGFTLPSAASHDPASEPDFRLPSAASHDPELGADFSLPAAASHPPGLVKPSSSSPPPPPPAAAVPKPAVIRPTPGSPQPAPPTTIITTTTHTKAEIATILSNSEIFTKSQKHAKFAISALNYEDVATAIRELNQALALLHQVQE</sequence>
<gene>
    <name evidence="1" type="ORF">D0Z00_003350</name>
</gene>
<proteinExistence type="predicted"/>